<dbReference type="Gene3D" id="2.40.50.140">
    <property type="entry name" value="Nucleic acid-binding proteins"/>
    <property type="match status" value="1"/>
</dbReference>
<proteinExistence type="predicted"/>
<keyword evidence="2 5" id="KW-0378">Hydrolase</keyword>
<dbReference type="SUPFAM" id="SSF50249">
    <property type="entry name" value="Nucleic acid-binding proteins"/>
    <property type="match status" value="1"/>
</dbReference>
<dbReference type="AlphaFoldDB" id="A0A380H2N2"/>
<evidence type="ECO:0000256" key="3">
    <source>
        <dbReference type="ARBA" id="ARBA00022839"/>
    </source>
</evidence>
<keyword evidence="3" id="KW-0269">Exonuclease</keyword>
<dbReference type="NCBIfam" id="NF010007">
    <property type="entry name" value="PRK13480.1"/>
    <property type="match status" value="1"/>
</dbReference>
<evidence type="ECO:0000256" key="1">
    <source>
        <dbReference type="ARBA" id="ARBA00022722"/>
    </source>
</evidence>
<dbReference type="SMART" id="SM00471">
    <property type="entry name" value="HDc"/>
    <property type="match status" value="1"/>
</dbReference>
<gene>
    <name evidence="5" type="primary">yhaM</name>
    <name evidence="5" type="ORF">NCTC11807_01205</name>
</gene>
<dbReference type="InterPro" id="IPR012340">
    <property type="entry name" value="NA-bd_OB-fold"/>
</dbReference>
<evidence type="ECO:0000259" key="4">
    <source>
        <dbReference type="PROSITE" id="PS51831"/>
    </source>
</evidence>
<feature type="domain" description="HD" evidence="4">
    <location>
        <begin position="159"/>
        <end position="279"/>
    </location>
</feature>
<name>A0A380H2N2_9STAP</name>
<dbReference type="PANTHER" id="PTHR37294:SF1">
    <property type="entry name" value="3'-5' EXORIBONUCLEASE YHAM"/>
    <property type="match status" value="1"/>
</dbReference>
<dbReference type="GO" id="GO:0031125">
    <property type="term" value="P:rRNA 3'-end processing"/>
    <property type="evidence" value="ECO:0007669"/>
    <property type="project" value="TreeGrafter"/>
</dbReference>
<evidence type="ECO:0000313" key="6">
    <source>
        <dbReference type="Proteomes" id="UP000255425"/>
    </source>
</evidence>
<dbReference type="Pfam" id="PF01336">
    <property type="entry name" value="tRNA_anti-codon"/>
    <property type="match status" value="1"/>
</dbReference>
<dbReference type="GO" id="GO:0004527">
    <property type="term" value="F:exonuclease activity"/>
    <property type="evidence" value="ECO:0007669"/>
    <property type="project" value="UniProtKB-KW"/>
</dbReference>
<dbReference type="GO" id="GO:0003676">
    <property type="term" value="F:nucleic acid binding"/>
    <property type="evidence" value="ECO:0007669"/>
    <property type="project" value="InterPro"/>
</dbReference>
<dbReference type="InterPro" id="IPR050798">
    <property type="entry name" value="YhaM_exoribonuc/phosphodiest"/>
</dbReference>
<reference evidence="5 6" key="1">
    <citation type="submission" date="2018-06" db="EMBL/GenBank/DDBJ databases">
        <authorList>
            <consortium name="Pathogen Informatics"/>
            <person name="Doyle S."/>
        </authorList>
    </citation>
    <scope>NUCLEOTIDE SEQUENCE [LARGE SCALE GENOMIC DNA]</scope>
    <source>
        <strain evidence="5 6">NCTC11807</strain>
    </source>
</reference>
<dbReference type="RefSeq" id="WP_115313064.1">
    <property type="nucleotide sequence ID" value="NZ_CP066042.1"/>
</dbReference>
<dbReference type="InterPro" id="IPR006674">
    <property type="entry name" value="HD_domain"/>
</dbReference>
<keyword evidence="1" id="KW-0540">Nuclease</keyword>
<dbReference type="CDD" id="cd04492">
    <property type="entry name" value="YhaM_OBF_like"/>
    <property type="match status" value="1"/>
</dbReference>
<evidence type="ECO:0000313" key="5">
    <source>
        <dbReference type="EMBL" id="SUM70461.1"/>
    </source>
</evidence>
<dbReference type="PROSITE" id="PS51831">
    <property type="entry name" value="HD"/>
    <property type="match status" value="1"/>
</dbReference>
<organism evidence="5 6">
    <name type="scientific">Staphylococcus saccharolyticus</name>
    <dbReference type="NCBI Taxonomy" id="33028"/>
    <lineage>
        <taxon>Bacteria</taxon>
        <taxon>Bacillati</taxon>
        <taxon>Bacillota</taxon>
        <taxon>Bacilli</taxon>
        <taxon>Bacillales</taxon>
        <taxon>Staphylococcaceae</taxon>
        <taxon>Staphylococcus</taxon>
    </lineage>
</organism>
<accession>A0A380H2N2</accession>
<protein>
    <submittedName>
        <fullName evidence="5">3'-5' exoribonuclease</fullName>
        <ecNumber evidence="5">3.1.-.-</ecNumber>
    </submittedName>
</protein>
<dbReference type="EC" id="3.1.-.-" evidence="5"/>
<evidence type="ECO:0000256" key="2">
    <source>
        <dbReference type="ARBA" id="ARBA00022801"/>
    </source>
</evidence>
<dbReference type="Gene3D" id="1.10.3210.10">
    <property type="entry name" value="Hypothetical protein af1432"/>
    <property type="match status" value="1"/>
</dbReference>
<keyword evidence="6" id="KW-1185">Reference proteome</keyword>
<dbReference type="SUPFAM" id="SSF109604">
    <property type="entry name" value="HD-domain/PDEase-like"/>
    <property type="match status" value="1"/>
</dbReference>
<sequence length="314" mass="35748">MRNVENLNPGDSVDHFFLIHRATQGVTAQGKDYMTLFLQDKSGDIEAKLWTVTKEDMQTLKPEEIVHVKGDVINYRGRKQMKVHQVRLAKPEDNVATKDFVDGAPMTPSEIQEELSHFMLEIENASLQRITRHLIKKYQESFFTYPAASSHHHNFASGLSYHVLTMLRIAKSICDIYPLLNRSLLYSAIILHDLGKVRELSGTVATTYTIEGNLLGHISIASDEVAETAKELGIEGGEEVMLLRHMILAHHGKMEYGSPKLPHLKEAEILFFIDNIDAKMNMFEKAFKKTEKGQFTDRIFGLDNRQFYNPTSLD</sequence>
<dbReference type="InterPro" id="IPR003607">
    <property type="entry name" value="HD/PDEase_dom"/>
</dbReference>
<dbReference type="GeneID" id="63936741"/>
<dbReference type="Proteomes" id="UP000255425">
    <property type="component" value="Unassembled WGS sequence"/>
</dbReference>
<dbReference type="PANTHER" id="PTHR37294">
    <property type="entry name" value="3'-5' EXORIBONUCLEASE YHAM"/>
    <property type="match status" value="1"/>
</dbReference>
<dbReference type="FunFam" id="1.10.3210.10:FF:000008">
    <property type="entry name" value="3'-5' exoribonuclease YhaM"/>
    <property type="match status" value="1"/>
</dbReference>
<dbReference type="Pfam" id="PF01966">
    <property type="entry name" value="HD"/>
    <property type="match status" value="1"/>
</dbReference>
<dbReference type="InterPro" id="IPR004365">
    <property type="entry name" value="NA-bd_OB_tRNA"/>
</dbReference>
<dbReference type="CDD" id="cd00077">
    <property type="entry name" value="HDc"/>
    <property type="match status" value="1"/>
</dbReference>
<dbReference type="EMBL" id="UHDZ01000001">
    <property type="protein sequence ID" value="SUM70461.1"/>
    <property type="molecule type" value="Genomic_DNA"/>
</dbReference>